<evidence type="ECO:0000313" key="1">
    <source>
        <dbReference type="EMBL" id="EGZ04378.1"/>
    </source>
</evidence>
<gene>
    <name evidence="2" type="ORF">PHYSODRAFT_500685</name>
    <name evidence="1" type="ORF">PHYSODRAFT_536542</name>
</gene>
<keyword evidence="3" id="KW-1185">Reference proteome</keyword>
<dbReference type="EMBL" id="JH159197">
    <property type="protein sequence ID" value="EGZ04378.1"/>
    <property type="molecule type" value="Genomic_DNA"/>
</dbReference>
<dbReference type="EMBL" id="JH159154">
    <property type="protein sequence ID" value="EGZ17472.1"/>
    <property type="molecule type" value="Genomic_DNA"/>
</dbReference>
<evidence type="ECO:0000313" key="2">
    <source>
        <dbReference type="EMBL" id="EGZ17472.1"/>
    </source>
</evidence>
<dbReference type="GeneID" id="20657873"/>
<reference evidence="1" key="2">
    <citation type="submission" date="2011-09" db="EMBL/GenBank/DDBJ databases">
        <authorList>
            <consortium name="US DOE Joint Genome Institute (JGI-PGF)"/>
            <person name="Aerts A."/>
            <person name="Grimwood J."/>
            <person name="Schmutz J."/>
            <person name="Lucas S."/>
            <person name="Hammon N."/>
            <person name="Glavina del Rio T."/>
            <person name="Dalin E."/>
            <person name="Tice H."/>
            <person name="Pitluck S."/>
            <person name="Dehal P."/>
            <person name="Chapman J."/>
            <person name="Putman N.H."/>
            <person name="Salamov A.A."/>
            <person name="Terry A."/>
            <person name="Rokhsar D.S."/>
            <person name="Boore J.L."/>
            <person name="Tripathy S."/>
            <person name="Tyler B.M."/>
            <person name="Grigoriev I.V."/>
        </authorList>
    </citation>
    <scope>NUCLEOTIDE SEQUENCE</scope>
    <source>
        <strain evidence="1">P6497</strain>
    </source>
</reference>
<dbReference type="RefSeq" id="XP_009526530.1">
    <property type="nucleotide sequence ID" value="XM_009528235.1"/>
</dbReference>
<proteinExistence type="predicted"/>
<accession>G5AJC1</accession>
<dbReference type="KEGG" id="psoj:PHYSODRAFT_500685"/>
<sequence length="60" mass="6641">LVPHLCGLFLRYWRVGLFRLREGMTPSSNDTTGGVVYPRGKVSCSVLTTERTFHALSDAA</sequence>
<dbReference type="GeneID" id="20662285"/>
<dbReference type="KEGG" id="psoj:PHYSODRAFT_536542"/>
<name>G5AJC1_PHYSP</name>
<dbReference type="InParanoid" id="G5AJC1"/>
<feature type="non-terminal residue" evidence="1">
    <location>
        <position position="1"/>
    </location>
</feature>
<evidence type="ECO:0000313" key="3">
    <source>
        <dbReference type="Proteomes" id="UP000002640"/>
    </source>
</evidence>
<dbReference type="AlphaFoldDB" id="G5AJC1"/>
<reference evidence="1 3" key="1">
    <citation type="journal article" date="2006" name="Science">
        <title>Phytophthora genome sequences uncover evolutionary origins and mechanisms of pathogenesis.</title>
        <authorList>
            <person name="Tyler B.M."/>
            <person name="Tripathy S."/>
            <person name="Zhang X."/>
            <person name="Dehal P."/>
            <person name="Jiang R.H."/>
            <person name="Aerts A."/>
            <person name="Arredondo F.D."/>
            <person name="Baxter L."/>
            <person name="Bensasson D."/>
            <person name="Beynon J.L."/>
            <person name="Chapman J."/>
            <person name="Damasceno C.M."/>
            <person name="Dorrance A.E."/>
            <person name="Dou D."/>
            <person name="Dickerman A.W."/>
            <person name="Dubchak I.L."/>
            <person name="Garbelotto M."/>
            <person name="Gijzen M."/>
            <person name="Gordon S.G."/>
            <person name="Govers F."/>
            <person name="Grunwald N.J."/>
            <person name="Huang W."/>
            <person name="Ivors K.L."/>
            <person name="Jones R.W."/>
            <person name="Kamoun S."/>
            <person name="Krampis K."/>
            <person name="Lamour K.H."/>
            <person name="Lee M.K."/>
            <person name="McDonald W.H."/>
            <person name="Medina M."/>
            <person name="Meijer H.J."/>
            <person name="Nordberg E.K."/>
            <person name="Maclean D.J."/>
            <person name="Ospina-Giraldo M.D."/>
            <person name="Morris P.F."/>
            <person name="Phuntumart V."/>
            <person name="Putnam N.H."/>
            <person name="Rash S."/>
            <person name="Rose J.K."/>
            <person name="Sakihama Y."/>
            <person name="Salamov A.A."/>
            <person name="Savidor A."/>
            <person name="Scheuring C.F."/>
            <person name="Smith B.M."/>
            <person name="Sobral B.W."/>
            <person name="Terry A."/>
            <person name="Torto-Alalibo T.A."/>
            <person name="Win J."/>
            <person name="Xu Z."/>
            <person name="Zhang H."/>
            <person name="Grigoriev I.V."/>
            <person name="Rokhsar D.S."/>
            <person name="Boore J.L."/>
        </authorList>
    </citation>
    <scope>NUCLEOTIDE SEQUENCE [LARGE SCALE GENOMIC DNA]</scope>
    <source>
        <strain evidence="1 3">P6497</strain>
    </source>
</reference>
<dbReference type="Proteomes" id="UP000002640">
    <property type="component" value="Unassembled WGS sequence"/>
</dbReference>
<dbReference type="RefSeq" id="XP_009540172.1">
    <property type="nucleotide sequence ID" value="XM_009541877.1"/>
</dbReference>
<protein>
    <submittedName>
        <fullName evidence="1">Uncharacterized protein</fullName>
    </submittedName>
</protein>
<organism evidence="1 3">
    <name type="scientific">Phytophthora sojae (strain P6497)</name>
    <name type="common">Soybean stem and root rot agent</name>
    <name type="synonym">Phytophthora megasperma f. sp. glycines</name>
    <dbReference type="NCBI Taxonomy" id="1094619"/>
    <lineage>
        <taxon>Eukaryota</taxon>
        <taxon>Sar</taxon>
        <taxon>Stramenopiles</taxon>
        <taxon>Oomycota</taxon>
        <taxon>Peronosporomycetes</taxon>
        <taxon>Peronosporales</taxon>
        <taxon>Peronosporaceae</taxon>
        <taxon>Phytophthora</taxon>
    </lineage>
</organism>